<feature type="transmembrane region" description="Helical" evidence="1">
    <location>
        <begin position="258"/>
        <end position="279"/>
    </location>
</feature>
<feature type="transmembrane region" description="Helical" evidence="1">
    <location>
        <begin position="358"/>
        <end position="380"/>
    </location>
</feature>
<dbReference type="EMBL" id="CP017269">
    <property type="protein sequence ID" value="AOT69598.1"/>
    <property type="molecule type" value="Genomic_DNA"/>
</dbReference>
<keyword evidence="1" id="KW-1133">Transmembrane helix</keyword>
<evidence type="ECO:0000259" key="2">
    <source>
        <dbReference type="Pfam" id="PF01970"/>
    </source>
</evidence>
<evidence type="ECO:0000313" key="4">
    <source>
        <dbReference type="Proteomes" id="UP000095743"/>
    </source>
</evidence>
<proteinExistence type="predicted"/>
<evidence type="ECO:0000256" key="1">
    <source>
        <dbReference type="SAM" id="Phobius"/>
    </source>
</evidence>
<keyword evidence="1" id="KW-0472">Membrane</keyword>
<feature type="transmembrane region" description="Helical" evidence="1">
    <location>
        <begin position="318"/>
        <end position="338"/>
    </location>
</feature>
<feature type="transmembrane region" description="Helical" evidence="1">
    <location>
        <begin position="386"/>
        <end position="406"/>
    </location>
</feature>
<dbReference type="InterPro" id="IPR002823">
    <property type="entry name" value="DUF112_TM"/>
</dbReference>
<dbReference type="AlphaFoldDB" id="A0A1D8GFC5"/>
<dbReference type="OrthoDB" id="9781349at2"/>
<dbReference type="Pfam" id="PF01970">
    <property type="entry name" value="TctA"/>
    <property type="match status" value="1"/>
</dbReference>
<gene>
    <name evidence="3" type="ORF">Gferi_08410</name>
</gene>
<feature type="domain" description="DUF112" evidence="2">
    <location>
        <begin position="19"/>
        <end position="438"/>
    </location>
</feature>
<feature type="transmembrane region" description="Helical" evidence="1">
    <location>
        <begin position="107"/>
        <end position="128"/>
    </location>
</feature>
<dbReference type="STRING" id="1424294.Gferi_08410"/>
<feature type="transmembrane region" description="Helical" evidence="1">
    <location>
        <begin position="413"/>
        <end position="441"/>
    </location>
</feature>
<dbReference type="PANTHER" id="PTHR35342:SF5">
    <property type="entry name" value="TRICARBOXYLIC TRANSPORT PROTEIN"/>
    <property type="match status" value="1"/>
</dbReference>
<feature type="transmembrane region" description="Helical" evidence="1">
    <location>
        <begin position="171"/>
        <end position="192"/>
    </location>
</feature>
<name>A0A1D8GFC5_9FIRM</name>
<keyword evidence="4" id="KW-1185">Reference proteome</keyword>
<feature type="transmembrane region" description="Helical" evidence="1">
    <location>
        <begin position="198"/>
        <end position="218"/>
    </location>
</feature>
<reference evidence="3 4" key="1">
    <citation type="submission" date="2016-09" db="EMBL/GenBank/DDBJ databases">
        <title>Genomic analysis reveals versatility of anaerobic energy metabolism of Geosporobacter ferrireducens IRF9 of phylum Firmicutes.</title>
        <authorList>
            <person name="Kim S.-J."/>
        </authorList>
    </citation>
    <scope>NUCLEOTIDE SEQUENCE [LARGE SCALE GENOMIC DNA]</scope>
    <source>
        <strain evidence="3 4">IRF9</strain>
    </source>
</reference>
<sequence>MGDMLVAGFQIVFAPMTFLLICAGTVLGVIFGAMPGVSASMAVALAMPFAYAMSPIIAIAFLVAVYCASITGGGITAILFKIPGTPSSAPTTFDGYPLAVQGKAGKALGTSLVCSAIGGVVAAVAMFLLSPQLADVALKFGPSELFAVSFLGLSVLTALDSDNVIKTLISGLIGLLLATVGMDPLLAIPRFTWGNSSLLSGIEMIPVMIGMFAITEVLKQTAKPSKLVDTGSGSKVKTDLLTFKEAWSIKWTIIRSSIIGTLVGILPGAGATIASFLSYTTEVKMSKNPEKFGQGAIEGVAASEAANNAATGGSMVPLLALGIPGGNAAAIMMSALVLKGVQVGPLLVKTQPDYLSSVFASMIVTNIIMVIIAMGIAKVFSSILKVPYSILGPAIVLFAVIGSFALQNSTGDVMLMAIAGILGFAFSKFKFSSAALVLGLVLGGMTEANLRRAVSLANGDIMAVISKPITATLLLACMLMLLYPVISRMIKTKKKATA</sequence>
<evidence type="ECO:0000313" key="3">
    <source>
        <dbReference type="EMBL" id="AOT69598.1"/>
    </source>
</evidence>
<dbReference type="PANTHER" id="PTHR35342">
    <property type="entry name" value="TRICARBOXYLIC TRANSPORT PROTEIN"/>
    <property type="match status" value="1"/>
</dbReference>
<organism evidence="3 4">
    <name type="scientific">Geosporobacter ferrireducens</name>
    <dbReference type="NCBI Taxonomy" id="1424294"/>
    <lineage>
        <taxon>Bacteria</taxon>
        <taxon>Bacillati</taxon>
        <taxon>Bacillota</taxon>
        <taxon>Clostridia</taxon>
        <taxon>Peptostreptococcales</taxon>
        <taxon>Thermotaleaceae</taxon>
        <taxon>Geosporobacter</taxon>
    </lineage>
</organism>
<dbReference type="KEGG" id="gfe:Gferi_08410"/>
<dbReference type="RefSeq" id="WP_069975462.1">
    <property type="nucleotide sequence ID" value="NZ_CP017269.1"/>
</dbReference>
<accession>A0A1D8GFC5</accession>
<protein>
    <submittedName>
        <fullName evidence="3">Trap-t family transporter</fullName>
    </submittedName>
</protein>
<keyword evidence="1" id="KW-0812">Transmembrane</keyword>
<dbReference type="Proteomes" id="UP000095743">
    <property type="component" value="Chromosome"/>
</dbReference>
<feature type="transmembrane region" description="Helical" evidence="1">
    <location>
        <begin position="461"/>
        <end position="486"/>
    </location>
</feature>